<feature type="domain" description="DUF11" evidence="2">
    <location>
        <begin position="40"/>
        <end position="152"/>
    </location>
</feature>
<evidence type="ECO:0000256" key="1">
    <source>
        <dbReference type="SAM" id="MobiDB-lite"/>
    </source>
</evidence>
<accession>A0ABT6AC57</accession>
<feature type="compositionally biased region" description="Basic residues" evidence="1">
    <location>
        <begin position="280"/>
        <end position="289"/>
    </location>
</feature>
<sequence length="295" mass="29291">VACTASGQVTNTASATGGGDTDTHTATDPTTITGACPPTLAIGKTHSGSFGRGQSGSYTLTVGNDGTGATDGTVVTVTDTLPAGLTATSLGGTGWTCTLATLTCTRSDVLASGGSYPAVTLTVSVACTASGQVTNTASATGGGDTDTHTATDPTTITGACPPTLAISKTHSGSFGQGKRGTYNITVTNSGTGPTDGTTVTLTETLPKGLTPVSLSGTGWACSRSTLTCTRSDVLPSGSSYPPVTLKVDVSCKAPGTVTNTATVTGGGDTTTHTATDPTKIKRHQRHKHCDHHDHW</sequence>
<dbReference type="InterPro" id="IPR001434">
    <property type="entry name" value="OmcB-like_DUF11"/>
</dbReference>
<dbReference type="Pfam" id="PF01345">
    <property type="entry name" value="DUF11"/>
    <property type="match status" value="2"/>
</dbReference>
<dbReference type="InterPro" id="IPR047589">
    <property type="entry name" value="DUF11_rpt"/>
</dbReference>
<comment type="caution">
    <text evidence="3">The sequence shown here is derived from an EMBL/GenBank/DDBJ whole genome shotgun (WGS) entry which is preliminary data.</text>
</comment>
<dbReference type="Proteomes" id="UP001221150">
    <property type="component" value="Unassembled WGS sequence"/>
</dbReference>
<gene>
    <name evidence="3" type="ORF">P3H78_27110</name>
</gene>
<dbReference type="NCBIfam" id="TIGR01451">
    <property type="entry name" value="B_ant_repeat"/>
    <property type="match status" value="2"/>
</dbReference>
<dbReference type="EMBL" id="JARJBB010000020">
    <property type="protein sequence ID" value="MDF3302235.1"/>
    <property type="molecule type" value="Genomic_DNA"/>
</dbReference>
<evidence type="ECO:0000313" key="4">
    <source>
        <dbReference type="Proteomes" id="UP001221150"/>
    </source>
</evidence>
<dbReference type="InterPro" id="IPR013783">
    <property type="entry name" value="Ig-like_fold"/>
</dbReference>
<feature type="region of interest" description="Disordered" evidence="1">
    <location>
        <begin position="263"/>
        <end position="295"/>
    </location>
</feature>
<name>A0ABT6AC57_9ACTN</name>
<organism evidence="3 4">
    <name type="scientific">Streptomyces tropicalis</name>
    <dbReference type="NCBI Taxonomy" id="3034234"/>
    <lineage>
        <taxon>Bacteria</taxon>
        <taxon>Bacillati</taxon>
        <taxon>Actinomycetota</taxon>
        <taxon>Actinomycetes</taxon>
        <taxon>Kitasatosporales</taxon>
        <taxon>Streptomycetaceae</taxon>
        <taxon>Streptomyces</taxon>
    </lineage>
</organism>
<evidence type="ECO:0000259" key="2">
    <source>
        <dbReference type="Pfam" id="PF01345"/>
    </source>
</evidence>
<feature type="compositionally biased region" description="Low complexity" evidence="1">
    <location>
        <begin position="263"/>
        <end position="277"/>
    </location>
</feature>
<protein>
    <recommendedName>
        <fullName evidence="2">DUF11 domain-containing protein</fullName>
    </recommendedName>
</protein>
<dbReference type="Gene3D" id="2.60.40.10">
    <property type="entry name" value="Immunoglobulins"/>
    <property type="match status" value="1"/>
</dbReference>
<feature type="non-terminal residue" evidence="3">
    <location>
        <position position="1"/>
    </location>
</feature>
<proteinExistence type="predicted"/>
<keyword evidence="4" id="KW-1185">Reference proteome</keyword>
<feature type="region of interest" description="Disordered" evidence="1">
    <location>
        <begin position="1"/>
        <end position="32"/>
    </location>
</feature>
<evidence type="ECO:0000313" key="3">
    <source>
        <dbReference type="EMBL" id="MDF3302235.1"/>
    </source>
</evidence>
<reference evidence="3 4" key="1">
    <citation type="submission" date="2023-03" db="EMBL/GenBank/DDBJ databases">
        <title>Draft genome sequence of Streptomyces sp. K1PA1 isolated from peat swamp forest in Thailand.</title>
        <authorList>
            <person name="Klaysubun C."/>
            <person name="Duangmal K."/>
        </authorList>
    </citation>
    <scope>NUCLEOTIDE SEQUENCE [LARGE SCALE GENOMIC DNA]</scope>
    <source>
        <strain evidence="3 4">K1PA1</strain>
    </source>
</reference>
<feature type="domain" description="DUF11" evidence="2">
    <location>
        <begin position="164"/>
        <end position="269"/>
    </location>
</feature>